<accession>A0A2U2DBL5</accession>
<proteinExistence type="predicted"/>
<reference evidence="2 3" key="1">
    <citation type="submission" date="2018-05" db="EMBL/GenBank/DDBJ databases">
        <title>Genome sequences of two Antarctic strains of Pseudomonas prosekii: insights into adaptation to extreme conditions.</title>
        <authorList>
            <person name="Snopkova K."/>
            <person name="Dufkova K."/>
            <person name="Cejkova D."/>
            <person name="Sedlacek I."/>
            <person name="Smajs D."/>
        </authorList>
    </citation>
    <scope>NUCLEOTIDE SEQUENCE [LARGE SCALE GENOMIC DNA]</scope>
    <source>
        <strain evidence="2 3">P2673</strain>
    </source>
</reference>
<evidence type="ECO:0000313" key="2">
    <source>
        <dbReference type="EMBL" id="PWE46745.1"/>
    </source>
</evidence>
<organism evidence="2 3">
    <name type="scientific">Pseudomonas prosekii</name>
    <dbReference type="NCBI Taxonomy" id="1148509"/>
    <lineage>
        <taxon>Bacteria</taxon>
        <taxon>Pseudomonadati</taxon>
        <taxon>Pseudomonadota</taxon>
        <taxon>Gammaproteobacteria</taxon>
        <taxon>Pseudomonadales</taxon>
        <taxon>Pseudomonadaceae</taxon>
        <taxon>Pseudomonas</taxon>
    </lineage>
</organism>
<evidence type="ECO:0000256" key="1">
    <source>
        <dbReference type="SAM" id="MobiDB-lite"/>
    </source>
</evidence>
<protein>
    <submittedName>
        <fullName evidence="2">Uncharacterized protein</fullName>
    </submittedName>
</protein>
<gene>
    <name evidence="2" type="ORF">C9I49_07360</name>
</gene>
<dbReference type="AlphaFoldDB" id="A0A2U2DBL5"/>
<evidence type="ECO:0000313" key="3">
    <source>
        <dbReference type="Proteomes" id="UP000245056"/>
    </source>
</evidence>
<feature type="region of interest" description="Disordered" evidence="1">
    <location>
        <begin position="25"/>
        <end position="73"/>
    </location>
</feature>
<name>A0A2U2DBL5_9PSED</name>
<dbReference type="EMBL" id="QFAW01000007">
    <property type="protein sequence ID" value="PWE46745.1"/>
    <property type="molecule type" value="Genomic_DNA"/>
</dbReference>
<comment type="caution">
    <text evidence="2">The sequence shown here is derived from an EMBL/GenBank/DDBJ whole genome shotgun (WGS) entry which is preliminary data.</text>
</comment>
<sequence length="99" mass="10032">MKFLPGEGLPVVKSFAGTKLPVARGLAPVGSRSGPSVLSETEGFESATAAQSNGGKPPRHSKPSSPQQASLATGVGAVFADPQCLLAQHGLLQLHCRSA</sequence>
<dbReference type="Proteomes" id="UP000245056">
    <property type="component" value="Unassembled WGS sequence"/>
</dbReference>